<evidence type="ECO:0000313" key="2">
    <source>
        <dbReference type="EMBL" id="SFB27235.1"/>
    </source>
</evidence>
<dbReference type="RefSeq" id="WP_090033691.1">
    <property type="nucleotide sequence ID" value="NZ_BONM01000009.1"/>
</dbReference>
<accession>A0A1I0ZNK9</accession>
<feature type="compositionally biased region" description="Low complexity" evidence="1">
    <location>
        <begin position="1"/>
        <end position="11"/>
    </location>
</feature>
<name>A0A1I0ZNK9_9CELL</name>
<dbReference type="EMBL" id="FOKA01000012">
    <property type="protein sequence ID" value="SFB27235.1"/>
    <property type="molecule type" value="Genomic_DNA"/>
</dbReference>
<evidence type="ECO:0000256" key="1">
    <source>
        <dbReference type="SAM" id="MobiDB-lite"/>
    </source>
</evidence>
<proteinExistence type="predicted"/>
<dbReference type="STRING" id="988821.SAMN05421867_11218"/>
<reference evidence="2 3" key="1">
    <citation type="submission" date="2016-10" db="EMBL/GenBank/DDBJ databases">
        <authorList>
            <person name="de Groot N.N."/>
        </authorList>
    </citation>
    <scope>NUCLEOTIDE SEQUENCE [LARGE SCALE GENOMIC DNA]</scope>
    <source>
        <strain evidence="2 3">CGMCC 4.6945</strain>
    </source>
</reference>
<organism evidence="2 3">
    <name type="scientific">Cellulomonas marina</name>
    <dbReference type="NCBI Taxonomy" id="988821"/>
    <lineage>
        <taxon>Bacteria</taxon>
        <taxon>Bacillati</taxon>
        <taxon>Actinomycetota</taxon>
        <taxon>Actinomycetes</taxon>
        <taxon>Micrococcales</taxon>
        <taxon>Cellulomonadaceae</taxon>
        <taxon>Cellulomonas</taxon>
    </lineage>
</organism>
<protein>
    <submittedName>
        <fullName evidence="2">Uncharacterized protein</fullName>
    </submittedName>
</protein>
<evidence type="ECO:0000313" key="3">
    <source>
        <dbReference type="Proteomes" id="UP000199012"/>
    </source>
</evidence>
<dbReference type="Proteomes" id="UP000199012">
    <property type="component" value="Unassembled WGS sequence"/>
</dbReference>
<sequence length="64" mass="6439">MSEDTTGTAGDQDQDLPTSDEVGTADDPDADPGMLNPRTGGEASGGDSSGDPDADPDMLNPRTT</sequence>
<gene>
    <name evidence="2" type="ORF">SAMN05421867_11218</name>
</gene>
<dbReference type="AlphaFoldDB" id="A0A1I0ZNK9"/>
<keyword evidence="3" id="KW-1185">Reference proteome</keyword>
<feature type="region of interest" description="Disordered" evidence="1">
    <location>
        <begin position="1"/>
        <end position="64"/>
    </location>
</feature>